<evidence type="ECO:0000313" key="1">
    <source>
        <dbReference type="EMBL" id="CAG8674741.1"/>
    </source>
</evidence>
<accession>A0ACA9NVT6</accession>
<dbReference type="EMBL" id="CAJVPT010025397">
    <property type="protein sequence ID" value="CAG8674741.1"/>
    <property type="molecule type" value="Genomic_DNA"/>
</dbReference>
<protein>
    <submittedName>
        <fullName evidence="1">2072_t:CDS:1</fullName>
    </submittedName>
</protein>
<sequence>MPLALANSAKMNAIDAYAEVVNAEAAASRRIVVDGDDAPTAAWSMDLDTTSMLKKGSGDKDPREGIIDIREFDVPYYLRVAIDNDIRVGLWYSVTMNAGQPTLTKLTDRVKRAEPVVMAYDIETTKAPLKFPDQAVDQVMMISYMIDGQGYLIVNRDIVSEDIDDFEYTPKEGYEGPFTCFNEADEEATIRRFFENIQLAKPTVMATFNGDSFDFPFLAARARVHGIDMFLETGFSKDSEDEFKSRNCIHMDCFRWVKRDSYLPQGSQGLKAVTKAKLGYNPVELDPELMTPYAMEHPHELAQYSVSDAVATYYLYMKYVHPFIFSLCNIIPLNPDEVLRKGSGTLCETLLMVEAYSAHIIMPNRHEEDFGNMFDGHLLATETYVGGHVEALEAGVFRSDIPTSFKLVPETVQKTESGLTFDRNNVLNYDEIKGQIQKTLEEMRDNPVRTDNPLIYHLDVAAMYPNIMLSNRLQPDSMIDESVCAVCDYNMEDKQCARSLEWAWRGEYFPAQRDELNMVKHALHQETFPSKVPNGPRRKFTDLTPAEQTALIHKRLAFVIVDTNIKASTSNGKRILMGRMQVED</sequence>
<name>A0ACA9NVT6_9GLOM</name>
<reference evidence="1" key="1">
    <citation type="submission" date="2021-06" db="EMBL/GenBank/DDBJ databases">
        <authorList>
            <person name="Kallberg Y."/>
            <person name="Tangrot J."/>
            <person name="Rosling A."/>
        </authorList>
    </citation>
    <scope>NUCLEOTIDE SEQUENCE</scope>
    <source>
        <strain evidence="1">CL356</strain>
    </source>
</reference>
<organism evidence="1 2">
    <name type="scientific">Acaulospora colombiana</name>
    <dbReference type="NCBI Taxonomy" id="27376"/>
    <lineage>
        <taxon>Eukaryota</taxon>
        <taxon>Fungi</taxon>
        <taxon>Fungi incertae sedis</taxon>
        <taxon>Mucoromycota</taxon>
        <taxon>Glomeromycotina</taxon>
        <taxon>Glomeromycetes</taxon>
        <taxon>Diversisporales</taxon>
        <taxon>Acaulosporaceae</taxon>
        <taxon>Acaulospora</taxon>
    </lineage>
</organism>
<gene>
    <name evidence="1" type="ORF">ACOLOM_LOCUS9086</name>
</gene>
<evidence type="ECO:0000313" key="2">
    <source>
        <dbReference type="Proteomes" id="UP000789525"/>
    </source>
</evidence>
<proteinExistence type="predicted"/>
<keyword evidence="2" id="KW-1185">Reference proteome</keyword>
<comment type="caution">
    <text evidence="1">The sequence shown here is derived from an EMBL/GenBank/DDBJ whole genome shotgun (WGS) entry which is preliminary data.</text>
</comment>
<dbReference type="Proteomes" id="UP000789525">
    <property type="component" value="Unassembled WGS sequence"/>
</dbReference>